<dbReference type="Gene3D" id="3.40.50.10960">
    <property type="match status" value="1"/>
</dbReference>
<evidence type="ECO:0000256" key="5">
    <source>
        <dbReference type="ARBA" id="ARBA00022989"/>
    </source>
</evidence>
<keyword evidence="3 8" id="KW-0132">Cell division</keyword>
<feature type="region of interest" description="Disordered" evidence="9">
    <location>
        <begin position="306"/>
        <end position="354"/>
    </location>
</feature>
<protein>
    <recommendedName>
        <fullName evidence="8">Cell division protein DivIB</fullName>
    </recommendedName>
</protein>
<comment type="subcellular location">
    <subcellularLocation>
        <location evidence="8">Cell membrane</location>
        <topology evidence="8">Single-pass type II membrane protein</topology>
    </subcellularLocation>
    <subcellularLocation>
        <location evidence="1">Membrane</location>
    </subcellularLocation>
    <text evidence="8">Localizes to the division septum.</text>
</comment>
<proteinExistence type="inferred from homology"/>
<evidence type="ECO:0000256" key="1">
    <source>
        <dbReference type="ARBA" id="ARBA00004370"/>
    </source>
</evidence>
<dbReference type="InterPro" id="IPR034746">
    <property type="entry name" value="POTRA"/>
</dbReference>
<evidence type="ECO:0000313" key="12">
    <source>
        <dbReference type="Proteomes" id="UP000051249"/>
    </source>
</evidence>
<dbReference type="InterPro" id="IPR050487">
    <property type="entry name" value="FtsQ_DivIB"/>
</dbReference>
<comment type="function">
    <text evidence="8">Cell division protein that may be involved in stabilizing or promoting the assembly of the division complex.</text>
</comment>
<dbReference type="GO" id="GO:0043093">
    <property type="term" value="P:FtsZ-dependent cytokinesis"/>
    <property type="evidence" value="ECO:0007669"/>
    <property type="project" value="UniProtKB-UniRule"/>
</dbReference>
<feature type="domain" description="POTRA" evidence="10">
    <location>
        <begin position="98"/>
        <end position="169"/>
    </location>
</feature>
<evidence type="ECO:0000256" key="6">
    <source>
        <dbReference type="ARBA" id="ARBA00023136"/>
    </source>
</evidence>
<evidence type="ECO:0000259" key="10">
    <source>
        <dbReference type="PROSITE" id="PS51779"/>
    </source>
</evidence>
<keyword evidence="2 8" id="KW-1003">Cell membrane</keyword>
<dbReference type="Pfam" id="PF03799">
    <property type="entry name" value="FtsQ_DivIB_C"/>
    <property type="match status" value="1"/>
</dbReference>
<keyword evidence="7 8" id="KW-0131">Cell cycle</keyword>
<keyword evidence="4 8" id="KW-0812">Transmembrane</keyword>
<evidence type="ECO:0000313" key="11">
    <source>
        <dbReference type="EMBL" id="KRO24795.1"/>
    </source>
</evidence>
<organism evidence="11 12">
    <name type="scientific">Pediococcus argentinicus</name>
    <dbReference type="NCBI Taxonomy" id="480391"/>
    <lineage>
        <taxon>Bacteria</taxon>
        <taxon>Bacillati</taxon>
        <taxon>Bacillota</taxon>
        <taxon>Bacilli</taxon>
        <taxon>Lactobacillales</taxon>
        <taxon>Lactobacillaceae</taxon>
        <taxon>Pediococcus</taxon>
    </lineage>
</organism>
<name>A0A0R2NJM2_9LACO</name>
<dbReference type="InterPro" id="IPR013685">
    <property type="entry name" value="POTRA_FtsQ_type"/>
</dbReference>
<evidence type="ECO:0000256" key="8">
    <source>
        <dbReference type="HAMAP-Rule" id="MF_00912"/>
    </source>
</evidence>
<evidence type="ECO:0000256" key="9">
    <source>
        <dbReference type="SAM" id="MobiDB-lite"/>
    </source>
</evidence>
<evidence type="ECO:0000256" key="3">
    <source>
        <dbReference type="ARBA" id="ARBA00022618"/>
    </source>
</evidence>
<keyword evidence="12" id="KW-1185">Reference proteome</keyword>
<evidence type="ECO:0000256" key="4">
    <source>
        <dbReference type="ARBA" id="ARBA00022692"/>
    </source>
</evidence>
<dbReference type="PANTHER" id="PTHR37820:SF1">
    <property type="entry name" value="CELL DIVISION PROTEIN FTSQ"/>
    <property type="match status" value="1"/>
</dbReference>
<reference evidence="11 12" key="1">
    <citation type="journal article" date="2015" name="Genome Announc.">
        <title>Expanding the biotechnology potential of lactobacilli through comparative genomics of 213 strains and associated genera.</title>
        <authorList>
            <person name="Sun Z."/>
            <person name="Harris H.M."/>
            <person name="McCann A."/>
            <person name="Guo C."/>
            <person name="Argimon S."/>
            <person name="Zhang W."/>
            <person name="Yang X."/>
            <person name="Jeffery I.B."/>
            <person name="Cooney J.C."/>
            <person name="Kagawa T.F."/>
            <person name="Liu W."/>
            <person name="Song Y."/>
            <person name="Salvetti E."/>
            <person name="Wrobel A."/>
            <person name="Rasinkangas P."/>
            <person name="Parkhill J."/>
            <person name="Rea M.C."/>
            <person name="O'Sullivan O."/>
            <person name="Ritari J."/>
            <person name="Douillard F.P."/>
            <person name="Paul Ross R."/>
            <person name="Yang R."/>
            <person name="Briner A.E."/>
            <person name="Felis G.E."/>
            <person name="de Vos W.M."/>
            <person name="Barrangou R."/>
            <person name="Klaenhammer T.R."/>
            <person name="Caufield P.W."/>
            <person name="Cui Y."/>
            <person name="Zhang H."/>
            <person name="O'Toole P.W."/>
        </authorList>
    </citation>
    <scope>NUCLEOTIDE SEQUENCE [LARGE SCALE GENOMIC DNA]</scope>
    <source>
        <strain evidence="11 12">DSM 23026</strain>
    </source>
</reference>
<dbReference type="GO" id="GO:0005886">
    <property type="term" value="C:plasma membrane"/>
    <property type="evidence" value="ECO:0007669"/>
    <property type="project" value="UniProtKB-SubCell"/>
</dbReference>
<dbReference type="RefSeq" id="WP_057799757.1">
    <property type="nucleotide sequence ID" value="NZ_BJZZ01000019.1"/>
</dbReference>
<gene>
    <name evidence="8" type="primary">divIB</name>
    <name evidence="11" type="ORF">IV88_GL000709</name>
</gene>
<dbReference type="HAMAP" id="MF_00912">
    <property type="entry name" value="DivIB"/>
    <property type="match status" value="1"/>
</dbReference>
<keyword evidence="6 8" id="KW-0472">Membrane</keyword>
<dbReference type="EMBL" id="JQCQ01000021">
    <property type="protein sequence ID" value="KRO24795.1"/>
    <property type="molecule type" value="Genomic_DNA"/>
</dbReference>
<accession>A0A0R2NJM2</accession>
<feature type="transmembrane region" description="Helical" evidence="8">
    <location>
        <begin position="74"/>
        <end position="94"/>
    </location>
</feature>
<evidence type="ECO:0000256" key="2">
    <source>
        <dbReference type="ARBA" id="ARBA00022475"/>
    </source>
</evidence>
<comment type="similarity">
    <text evidence="8">Belongs to the FtsQ/DivIB family. DivIB subfamily.</text>
</comment>
<keyword evidence="5 8" id="KW-1133">Transmembrane helix</keyword>
<dbReference type="InterPro" id="IPR026580">
    <property type="entry name" value="DivIB"/>
</dbReference>
<dbReference type="PANTHER" id="PTHR37820">
    <property type="entry name" value="CELL DIVISION PROTEIN DIVIB"/>
    <property type="match status" value="1"/>
</dbReference>
<sequence length="354" mass="39849">MFKKKKKDTQLTPWAAYQAKQAKSKKSWRDIIRIHQAGNGHTPQKNVKENSNSNTNSVMSRLTANVKEFKLGRISWIVIGSIALILVLVGVFLLTPISRIQKVTVSGNKRVDSVQIVQKSNLEKNQFIFNLGLKKADIQKRVKKSNSDLKTVVVQKQKHNAVNIKVTENAVMGFVIRNGKYYTIRQDGNVIAVHNTQPNGKFPVFRNFTNDSQIKDFLSKYSTLPNEVQDSISEVDFAPTKITPTKLKFYMDDGNQVLAVMRTFATKMKYYPGISASMKKKGIVDLEVGAFSYPYSMESEENELGATNVIDKGNTKNQIDSGLAKKKTKAKPKTNELKKTKKKTKKENDLAPTN</sequence>
<dbReference type="OrthoDB" id="1819027at2"/>
<dbReference type="Proteomes" id="UP000051249">
    <property type="component" value="Unassembled WGS sequence"/>
</dbReference>
<dbReference type="PROSITE" id="PS51779">
    <property type="entry name" value="POTRA"/>
    <property type="match status" value="1"/>
</dbReference>
<comment type="caution">
    <text evidence="11">The sequence shown here is derived from an EMBL/GenBank/DDBJ whole genome shotgun (WGS) entry which is preliminary data.</text>
</comment>
<dbReference type="PATRIC" id="fig|480391.4.peg.720"/>
<dbReference type="AlphaFoldDB" id="A0A0R2NJM2"/>
<dbReference type="InterPro" id="IPR005548">
    <property type="entry name" value="Cell_div_FtsQ/DivIB_C"/>
</dbReference>
<evidence type="ECO:0000256" key="7">
    <source>
        <dbReference type="ARBA" id="ARBA00023306"/>
    </source>
</evidence>
<dbReference type="Pfam" id="PF08478">
    <property type="entry name" value="POTRA_1"/>
    <property type="match status" value="1"/>
</dbReference>
<dbReference type="GO" id="GO:0032153">
    <property type="term" value="C:cell division site"/>
    <property type="evidence" value="ECO:0007669"/>
    <property type="project" value="UniProtKB-UniRule"/>
</dbReference>